<feature type="non-terminal residue" evidence="3">
    <location>
        <position position="1"/>
    </location>
</feature>
<dbReference type="EMBL" id="CAJOBI010139725">
    <property type="protein sequence ID" value="CAF4762169.1"/>
    <property type="molecule type" value="Genomic_DNA"/>
</dbReference>
<dbReference type="AlphaFoldDB" id="A0A8S3BBG7"/>
<comment type="caution">
    <text evidence="3">The sequence shown here is derived from an EMBL/GenBank/DDBJ whole genome shotgun (WGS) entry which is preliminary data.</text>
</comment>
<evidence type="ECO:0000256" key="2">
    <source>
        <dbReference type="ARBA" id="ARBA00022786"/>
    </source>
</evidence>
<dbReference type="Proteomes" id="UP000676336">
    <property type="component" value="Unassembled WGS sequence"/>
</dbReference>
<evidence type="ECO:0000313" key="5">
    <source>
        <dbReference type="Proteomes" id="UP000676336"/>
    </source>
</evidence>
<dbReference type="EMBL" id="CAJOBI010185841">
    <property type="protein sequence ID" value="CAF4943426.1"/>
    <property type="molecule type" value="Genomic_DNA"/>
</dbReference>
<keyword evidence="1" id="KW-0677">Repeat</keyword>
<reference evidence="3" key="1">
    <citation type="submission" date="2021-02" db="EMBL/GenBank/DDBJ databases">
        <authorList>
            <person name="Nowell W R."/>
        </authorList>
    </citation>
    <scope>NUCLEOTIDE SEQUENCE</scope>
</reference>
<evidence type="ECO:0000256" key="1">
    <source>
        <dbReference type="ARBA" id="ARBA00022737"/>
    </source>
</evidence>
<protein>
    <submittedName>
        <fullName evidence="3">Uncharacterized protein</fullName>
    </submittedName>
</protein>
<sequence>HFNKPILKTILVELPSLINENDLLLAQYALKLTTSMCKISNNQTHIDKDQIQPILNKVLELILSPLLQGTALDAVIEFFC</sequence>
<dbReference type="InterPro" id="IPR039852">
    <property type="entry name" value="CAND1/CAND2"/>
</dbReference>
<keyword evidence="2" id="KW-0833">Ubl conjugation pathway</keyword>
<dbReference type="Gene3D" id="1.25.10.10">
    <property type="entry name" value="Leucine-rich Repeat Variant"/>
    <property type="match status" value="1"/>
</dbReference>
<name>A0A8S3BBG7_9BILA</name>
<organism evidence="3 5">
    <name type="scientific">Rotaria magnacalcarata</name>
    <dbReference type="NCBI Taxonomy" id="392030"/>
    <lineage>
        <taxon>Eukaryota</taxon>
        <taxon>Metazoa</taxon>
        <taxon>Spiralia</taxon>
        <taxon>Gnathifera</taxon>
        <taxon>Rotifera</taxon>
        <taxon>Eurotatoria</taxon>
        <taxon>Bdelloidea</taxon>
        <taxon>Philodinida</taxon>
        <taxon>Philodinidae</taxon>
        <taxon>Rotaria</taxon>
    </lineage>
</organism>
<gene>
    <name evidence="3" type="ORF">SMN809_LOCUS45583</name>
    <name evidence="4" type="ORF">SMN809_LOCUS53765</name>
</gene>
<evidence type="ECO:0000313" key="4">
    <source>
        <dbReference type="EMBL" id="CAF4943426.1"/>
    </source>
</evidence>
<dbReference type="PANTHER" id="PTHR12696">
    <property type="entry name" value="TIP120"/>
    <property type="match status" value="1"/>
</dbReference>
<dbReference type="GO" id="GO:0010265">
    <property type="term" value="P:SCF complex assembly"/>
    <property type="evidence" value="ECO:0007669"/>
    <property type="project" value="InterPro"/>
</dbReference>
<accession>A0A8S3BBG7</accession>
<dbReference type="InterPro" id="IPR011989">
    <property type="entry name" value="ARM-like"/>
</dbReference>
<evidence type="ECO:0000313" key="3">
    <source>
        <dbReference type="EMBL" id="CAF4762169.1"/>
    </source>
</evidence>
<feature type="non-terminal residue" evidence="3">
    <location>
        <position position="80"/>
    </location>
</feature>
<proteinExistence type="predicted"/>